<name>A0ABM8YMT0_9BACI</name>
<dbReference type="EMBL" id="CAKJTJ010000008">
    <property type="protein sequence ID" value="CAG9621129.1"/>
    <property type="molecule type" value="Genomic_DNA"/>
</dbReference>
<keyword evidence="2" id="KW-1185">Reference proteome</keyword>
<protein>
    <recommendedName>
        <fullName evidence="3">Catalase</fullName>
    </recommendedName>
</protein>
<accession>A0ABM8YMT0</accession>
<dbReference type="RefSeq" id="WP_230501031.1">
    <property type="nucleotide sequence ID" value="NZ_CAKJTJ010000008.1"/>
</dbReference>
<organism evidence="1 2">
    <name type="scientific">Sutcliffiella rhizosphaerae</name>
    <dbReference type="NCBI Taxonomy" id="2880967"/>
    <lineage>
        <taxon>Bacteria</taxon>
        <taxon>Bacillati</taxon>
        <taxon>Bacillota</taxon>
        <taxon>Bacilli</taxon>
        <taxon>Bacillales</taxon>
        <taxon>Bacillaceae</taxon>
        <taxon>Sutcliffiella</taxon>
    </lineage>
</organism>
<reference evidence="1 2" key="1">
    <citation type="submission" date="2021-10" db="EMBL/GenBank/DDBJ databases">
        <authorList>
            <person name="Criscuolo A."/>
        </authorList>
    </citation>
    <scope>NUCLEOTIDE SEQUENCE [LARGE SCALE GENOMIC DNA]</scope>
    <source>
        <strain evidence="2">CIP 111883</strain>
    </source>
</reference>
<comment type="caution">
    <text evidence="1">The sequence shown here is derived from an EMBL/GenBank/DDBJ whole genome shotgun (WGS) entry which is preliminary data.</text>
</comment>
<proteinExistence type="predicted"/>
<evidence type="ECO:0008006" key="3">
    <source>
        <dbReference type="Google" id="ProtNLM"/>
    </source>
</evidence>
<evidence type="ECO:0000313" key="1">
    <source>
        <dbReference type="EMBL" id="CAG9621129.1"/>
    </source>
</evidence>
<evidence type="ECO:0000313" key="2">
    <source>
        <dbReference type="Proteomes" id="UP000789833"/>
    </source>
</evidence>
<dbReference type="InterPro" id="IPR043721">
    <property type="entry name" value="DUF5662"/>
</dbReference>
<gene>
    <name evidence="1" type="ORF">BACCIP111883_01901</name>
</gene>
<sequence length="156" mass="18887">MLKACLKNFLYIVEHKLNVMVECWKLGLYLQGIQHDLSKLSPVEFFPYAKKFFAARELSKEEQEKWQLAWRHHQRKNKHHWEHWVIDFDSKKAAPMPRKYLLEMVCDWRSFSRKWGKQVKNHHLDLSEKIILHPDSRRELMDIIYRGKDGDSSSSH</sequence>
<dbReference type="Proteomes" id="UP000789833">
    <property type="component" value="Unassembled WGS sequence"/>
</dbReference>
<dbReference type="Pfam" id="PF18907">
    <property type="entry name" value="DUF5662"/>
    <property type="match status" value="1"/>
</dbReference>